<keyword evidence="1" id="KW-1133">Transmembrane helix</keyword>
<keyword evidence="1" id="KW-0812">Transmembrane</keyword>
<protein>
    <submittedName>
        <fullName evidence="2">Uncharacterized protein</fullName>
    </submittedName>
</protein>
<organism evidence="2">
    <name type="scientific">uncultured Flavobacteriia bacterium</name>
    <dbReference type="NCBI Taxonomy" id="212695"/>
    <lineage>
        <taxon>Bacteria</taxon>
        <taxon>Pseudomonadati</taxon>
        <taxon>Bacteroidota</taxon>
        <taxon>Flavobacteriia</taxon>
        <taxon>environmental samples</taxon>
    </lineage>
</organism>
<name>F4MLW3_9BACT</name>
<evidence type="ECO:0000313" key="2">
    <source>
        <dbReference type="EMBL" id="CBL87126.1"/>
    </source>
</evidence>
<keyword evidence="1" id="KW-0472">Membrane</keyword>
<sequence length="70" mass="8233">MNAIDYMLDIDGLIEVRGREVALRLLDMQRINRQKKTLIGINILAPIALILIFGLLYRMVRKQRFSKFSR</sequence>
<reference evidence="2" key="1">
    <citation type="submission" date="2010-05" db="EMBL/GenBank/DDBJ databases">
        <authorList>
            <person name="Genoscope - CEA"/>
        </authorList>
    </citation>
    <scope>NUCLEOTIDE SEQUENCE</scope>
</reference>
<reference evidence="2" key="2">
    <citation type="journal article" date="2012" name="Environ. Microbiol.">
        <title>Genomic content of uncultured Bacteroidetes from contrasting oceanic provinces in the North Atlantic Ocean.</title>
        <authorList>
            <person name="Gomez-Pereira P.R."/>
            <person name="Schuler M."/>
            <person name="Fuchs B.M."/>
            <person name="Bennke C."/>
            <person name="Teeling H."/>
            <person name="Waldmann J."/>
            <person name="Richter M."/>
            <person name="Barbe V."/>
            <person name="Bataille E."/>
            <person name="Glockner F.O."/>
            <person name="Amann R."/>
        </authorList>
    </citation>
    <scope>NUCLEOTIDE SEQUENCE</scope>
</reference>
<accession>F4MLW3</accession>
<evidence type="ECO:0000256" key="1">
    <source>
        <dbReference type="SAM" id="Phobius"/>
    </source>
</evidence>
<dbReference type="EMBL" id="FQ032808">
    <property type="protein sequence ID" value="CBL87126.1"/>
    <property type="molecule type" value="Genomic_DNA"/>
</dbReference>
<proteinExistence type="predicted"/>
<gene>
    <name evidence="2" type="ORF">S3_816_0028</name>
</gene>
<feature type="transmembrane region" description="Helical" evidence="1">
    <location>
        <begin position="38"/>
        <end position="60"/>
    </location>
</feature>
<dbReference type="AlphaFoldDB" id="F4MLW3"/>